<dbReference type="SMART" id="SM00885">
    <property type="entry name" value="D5_N"/>
    <property type="match status" value="1"/>
</dbReference>
<dbReference type="InterPro" id="IPR027417">
    <property type="entry name" value="P-loop_NTPase"/>
</dbReference>
<dbReference type="InterPro" id="IPR014818">
    <property type="entry name" value="Phage/plasmid_primase_P4_C"/>
</dbReference>
<dbReference type="CDD" id="cd01029">
    <property type="entry name" value="TOPRIM_primases"/>
    <property type="match status" value="1"/>
</dbReference>
<dbReference type="PANTHER" id="PTHR35372">
    <property type="entry name" value="ATP BINDING PROTEIN-RELATED"/>
    <property type="match status" value="1"/>
</dbReference>
<dbReference type="Pfam" id="PF19263">
    <property type="entry name" value="DUF5906"/>
    <property type="match status" value="1"/>
</dbReference>
<dbReference type="InterPro" id="IPR014015">
    <property type="entry name" value="Helicase_SF3_DNA-vir"/>
</dbReference>
<sequence length="757" mass="84444">MMDFNADHPRPSPQHDRDEILAELLARLESVLFTLFPAGKVRNGTFYIGDLSGAAGESLNVALHGEKPGLWRDHATGEGGDLFKLIAACIGVNTQTDFPKVLDKGADLLGRLTQHALSPPPTRKTQPIDELGPVTAKWNYLNAQSKLIAVMYRYDPPGGKKEFRPLDVLRHKKTAPNPRPLYNQPNLINAWQVVLAEGEKCAQALIDVGVIATTAMFGANAPIDKTDWSPLKGKAVLIWPDKDQVGMDYARNAAQAILQAGAISCAILTPPADKPDSWDAADALFEGFDITGFLAAGERTPVLRSAELTDDLFQALDPSTEDGLATAFTRHYGEDWRYCTQWGKWLVWNGQRWNQDYLHFIGHLIREICCQGASLSSNAKLKPRLTSASTTSGVEKFVRADPIHAISTSAWDATPWLLNTPSGVVDLRSGTLREHRRSDQITRMATASPQQECPTWRQFLLDITGGDTELMAYLQVMAGYCLTGITSEHALFFLYGTGANGKSVFVNVLATIMGDYAATAPMDAFMESVGDRHPTEMAGLQGARLVTATETEQGRRWNEARIKTITGGDKISARFMRQDFFEYSPQFKLMITGNHKPTLRNVDDAMKRRLHLIPFTVTIPLEKRDQQLTEKLLKERNGILYWAVQGALLWQQNGLQLPDKVISATADYFAEEDVVGNYLEEETQQHHQARTAISDLYQRWQEYSNKRGEFVGTIRWFTQQLINRGFERIVMAGGARGIRGLMLKARDYGERLPYKDN</sequence>
<dbReference type="PROSITE" id="PS51206">
    <property type="entry name" value="SF3_HELICASE_1"/>
    <property type="match status" value="1"/>
</dbReference>
<dbReference type="Proteomes" id="UP001596473">
    <property type="component" value="Unassembled WGS sequence"/>
</dbReference>
<reference evidence="6" key="1">
    <citation type="journal article" date="2019" name="Int. J. Syst. Evol. Microbiol.">
        <title>The Global Catalogue of Microorganisms (GCM) 10K type strain sequencing project: providing services to taxonomists for standard genome sequencing and annotation.</title>
        <authorList>
            <consortium name="The Broad Institute Genomics Platform"/>
            <consortium name="The Broad Institute Genome Sequencing Center for Infectious Disease"/>
            <person name="Wu L."/>
            <person name="Ma J."/>
        </authorList>
    </citation>
    <scope>NUCLEOTIDE SEQUENCE [LARGE SCALE GENOMIC DNA]</scope>
    <source>
        <strain evidence="6">CCUG 62945</strain>
    </source>
</reference>
<dbReference type="NCBIfam" id="TIGR01613">
    <property type="entry name" value="primase_Cterm"/>
    <property type="match status" value="1"/>
</dbReference>
<organism evidence="5 6">
    <name type="scientific">Iodobacter arcticus</name>
    <dbReference type="NCBI Taxonomy" id="590593"/>
    <lineage>
        <taxon>Bacteria</taxon>
        <taxon>Pseudomonadati</taxon>
        <taxon>Pseudomonadota</taxon>
        <taxon>Betaproteobacteria</taxon>
        <taxon>Neisseriales</taxon>
        <taxon>Chitinibacteraceae</taxon>
        <taxon>Iodobacter</taxon>
    </lineage>
</organism>
<dbReference type="InterPro" id="IPR034154">
    <property type="entry name" value="TOPRIM_DnaG/twinkle"/>
</dbReference>
<dbReference type="NCBIfam" id="NF005477">
    <property type="entry name" value="PRK07078.1"/>
    <property type="match status" value="1"/>
</dbReference>
<keyword evidence="2" id="KW-0378">Hydrolase</keyword>
<dbReference type="InterPro" id="IPR006500">
    <property type="entry name" value="Helicase_put_C_phage/plasmid"/>
</dbReference>
<comment type="caution">
    <text evidence="5">The sequence shown here is derived from an EMBL/GenBank/DDBJ whole genome shotgun (WGS) entry which is preliminary data.</text>
</comment>
<proteinExistence type="predicted"/>
<dbReference type="InterPro" id="IPR045455">
    <property type="entry name" value="NrS-1_pol-like_helicase"/>
</dbReference>
<accession>A0ABW2R2S2</accession>
<dbReference type="InterPro" id="IPR051620">
    <property type="entry name" value="ORF904-like_C"/>
</dbReference>
<dbReference type="RefSeq" id="WP_380189876.1">
    <property type="nucleotide sequence ID" value="NZ_JBHTBQ010000044.1"/>
</dbReference>
<gene>
    <name evidence="5" type="ORF">ACFQNF_19660</name>
</gene>
<keyword evidence="3" id="KW-0067">ATP-binding</keyword>
<evidence type="ECO:0000256" key="1">
    <source>
        <dbReference type="ARBA" id="ARBA00022741"/>
    </source>
</evidence>
<name>A0ABW2R2S2_9NEIS</name>
<dbReference type="EMBL" id="JBHTBQ010000044">
    <property type="protein sequence ID" value="MFC7422080.1"/>
    <property type="molecule type" value="Genomic_DNA"/>
</dbReference>
<evidence type="ECO:0000259" key="4">
    <source>
        <dbReference type="PROSITE" id="PS51206"/>
    </source>
</evidence>
<evidence type="ECO:0000313" key="5">
    <source>
        <dbReference type="EMBL" id="MFC7422080.1"/>
    </source>
</evidence>
<protein>
    <submittedName>
        <fullName evidence="5">Phage/plasmid primase, P4 family</fullName>
    </submittedName>
</protein>
<dbReference type="PANTHER" id="PTHR35372:SF2">
    <property type="entry name" value="SF3 HELICASE DOMAIN-CONTAINING PROTEIN"/>
    <property type="match status" value="1"/>
</dbReference>
<evidence type="ECO:0000313" key="6">
    <source>
        <dbReference type="Proteomes" id="UP001596473"/>
    </source>
</evidence>
<dbReference type="Gene3D" id="3.40.50.300">
    <property type="entry name" value="P-loop containing nucleotide triphosphate hydrolases"/>
    <property type="match status" value="1"/>
</dbReference>
<dbReference type="SUPFAM" id="SSF52540">
    <property type="entry name" value="P-loop containing nucleoside triphosphate hydrolases"/>
    <property type="match status" value="1"/>
</dbReference>
<keyword evidence="1" id="KW-0547">Nucleotide-binding</keyword>
<feature type="domain" description="SF3 helicase" evidence="4">
    <location>
        <begin position="469"/>
        <end position="628"/>
    </location>
</feature>
<evidence type="ECO:0000256" key="2">
    <source>
        <dbReference type="ARBA" id="ARBA00022801"/>
    </source>
</evidence>
<evidence type="ECO:0000256" key="3">
    <source>
        <dbReference type="ARBA" id="ARBA00022840"/>
    </source>
</evidence>
<dbReference type="Pfam" id="PF08706">
    <property type="entry name" value="D5_N"/>
    <property type="match status" value="1"/>
</dbReference>
<keyword evidence="6" id="KW-1185">Reference proteome</keyword>